<evidence type="ECO:0000256" key="1">
    <source>
        <dbReference type="ARBA" id="ARBA00008455"/>
    </source>
</evidence>
<dbReference type="SMART" id="SM00848">
    <property type="entry name" value="Inhibitor_I29"/>
    <property type="match status" value="1"/>
</dbReference>
<reference evidence="5" key="2">
    <citation type="submission" date="2018-07" db="EMBL/GenBank/DDBJ databases">
        <authorList>
            <person name="Quirk P.G."/>
            <person name="Krulwich T.A."/>
        </authorList>
    </citation>
    <scope>NUCLEOTIDE SEQUENCE</scope>
</reference>
<evidence type="ECO:0000313" key="5">
    <source>
        <dbReference type="EMBL" id="SSX31366.1"/>
    </source>
</evidence>
<dbReference type="Gene3D" id="1.10.287.2250">
    <property type="match status" value="1"/>
</dbReference>
<dbReference type="CDD" id="cd02248">
    <property type="entry name" value="Peptidase_C1A"/>
    <property type="match status" value="1"/>
</dbReference>
<dbReference type="AlphaFoldDB" id="A0A336MM62"/>
<accession>A0A336MM62</accession>
<feature type="domain" description="Peptidase C1A papain C-terminal" evidence="2">
    <location>
        <begin position="62"/>
        <end position="242"/>
    </location>
</feature>
<dbReference type="PANTHER" id="PTHR12411">
    <property type="entry name" value="CYSTEINE PROTEASE FAMILY C1-RELATED"/>
    <property type="match status" value="1"/>
</dbReference>
<dbReference type="InterPro" id="IPR038765">
    <property type="entry name" value="Papain-like_cys_pep_sf"/>
</dbReference>
<feature type="domain" description="Peptidase C1A papain C-terminal" evidence="2">
    <location>
        <begin position="257"/>
        <end position="506"/>
    </location>
</feature>
<name>A0A336MM62_CULSO</name>
<dbReference type="EMBL" id="UFQT01001668">
    <property type="protein sequence ID" value="SSX31366.1"/>
    <property type="molecule type" value="Genomic_DNA"/>
</dbReference>
<reference evidence="4" key="1">
    <citation type="submission" date="2018-04" db="EMBL/GenBank/DDBJ databases">
        <authorList>
            <person name="Go L.Y."/>
            <person name="Mitchell J.A."/>
        </authorList>
    </citation>
    <scope>NUCLEOTIDE SEQUENCE</scope>
    <source>
        <tissue evidence="4">Whole organism</tissue>
    </source>
</reference>
<dbReference type="SUPFAM" id="SSF54001">
    <property type="entry name" value="Cysteine proteinases"/>
    <property type="match status" value="2"/>
</dbReference>
<evidence type="ECO:0000259" key="2">
    <source>
        <dbReference type="SMART" id="SM00645"/>
    </source>
</evidence>
<dbReference type="InterPro" id="IPR039417">
    <property type="entry name" value="Peptidase_C1A_papain-like"/>
</dbReference>
<organism evidence="5">
    <name type="scientific">Culicoides sonorensis</name>
    <name type="common">Biting midge</name>
    <dbReference type="NCBI Taxonomy" id="179676"/>
    <lineage>
        <taxon>Eukaryota</taxon>
        <taxon>Metazoa</taxon>
        <taxon>Ecdysozoa</taxon>
        <taxon>Arthropoda</taxon>
        <taxon>Hexapoda</taxon>
        <taxon>Insecta</taxon>
        <taxon>Pterygota</taxon>
        <taxon>Neoptera</taxon>
        <taxon>Endopterygota</taxon>
        <taxon>Diptera</taxon>
        <taxon>Nematocera</taxon>
        <taxon>Chironomoidea</taxon>
        <taxon>Ceratopogonidae</taxon>
        <taxon>Ceratopogoninae</taxon>
        <taxon>Culicoides</taxon>
        <taxon>Monoculicoides</taxon>
    </lineage>
</organism>
<dbReference type="InterPro" id="IPR013128">
    <property type="entry name" value="Peptidase_C1A"/>
</dbReference>
<feature type="domain" description="Cathepsin propeptide inhibitor" evidence="3">
    <location>
        <begin position="20"/>
        <end position="73"/>
    </location>
</feature>
<proteinExistence type="inferred from homology"/>
<dbReference type="InterPro" id="IPR013201">
    <property type="entry name" value="Prot_inhib_I29"/>
</dbReference>
<dbReference type="InterPro" id="IPR000668">
    <property type="entry name" value="Peptidase_C1A_C"/>
</dbReference>
<protein>
    <submittedName>
        <fullName evidence="5">CSON003574 protein</fullName>
    </submittedName>
</protein>
<evidence type="ECO:0000259" key="3">
    <source>
        <dbReference type="SMART" id="SM00848"/>
    </source>
</evidence>
<dbReference type="GO" id="GO:0008234">
    <property type="term" value="F:cysteine-type peptidase activity"/>
    <property type="evidence" value="ECO:0007669"/>
    <property type="project" value="InterPro"/>
</dbReference>
<comment type="similarity">
    <text evidence="1">Belongs to the peptidase C1 family.</text>
</comment>
<dbReference type="VEuPathDB" id="VectorBase:CSON003574"/>
<dbReference type="Pfam" id="PF00112">
    <property type="entry name" value="Peptidase_C1"/>
    <property type="match status" value="2"/>
</dbReference>
<dbReference type="Pfam" id="PF08246">
    <property type="entry name" value="Inhibitor_I29"/>
    <property type="match status" value="1"/>
</dbReference>
<sequence length="507" mass="58969">MNLPFIFLILGVSQPEYDQWHSFKLVYKKNYNTISEEKYRMDIFIKNLREIQNQNHDEKKSINEFSDLDPYELMEYFEVNNDEKIETDSIKDEDINLEPELKWQEFKKNGINFETDYPYKARQGQCKIRSNNAPELVRRVRYTANTEVSMHEKLSYSPLIIGIYGSAKIFRSYKSGFITASDCGHHTINHAVLAVGAVKENGKMLWKCRNSWGQTWGDNGHFKMSMYENTCNIEQSSAFYVTLTEMNLPLLLILLGVPQKDTVSYKKSYKSIKEEAFQNLESVKVHHKRHEQEIETFPKSFKENSNVDPTEFHSDDSIERPLNNEENQMKELENDDFELKLDQMFNEFKDCDKNSIGCQGGITYNALLWVKRNGINYASVYPYRGRQGRCTPRRNNVSPSIIRYVGWTTKNENDFLSKLQAVGPIQVAVCADHWQHYSGGVFYPNNCNCRMSNHAVVAIAAFNENGKNIWYLRNSWGQHWGISGHAKVIMYQNACNIAQQHGAYIQV</sequence>
<evidence type="ECO:0000313" key="4">
    <source>
        <dbReference type="EMBL" id="SSX11801.1"/>
    </source>
</evidence>
<dbReference type="Gene3D" id="3.90.70.10">
    <property type="entry name" value="Cysteine proteinases"/>
    <property type="match status" value="2"/>
</dbReference>
<gene>
    <name evidence="5" type="primary">CSON003574</name>
</gene>
<dbReference type="SMART" id="SM00645">
    <property type="entry name" value="Pept_C1"/>
    <property type="match status" value="2"/>
</dbReference>
<dbReference type="GO" id="GO:0006508">
    <property type="term" value="P:proteolysis"/>
    <property type="evidence" value="ECO:0007669"/>
    <property type="project" value="InterPro"/>
</dbReference>
<dbReference type="EMBL" id="UFQS01001668">
    <property type="protein sequence ID" value="SSX11801.1"/>
    <property type="molecule type" value="Genomic_DNA"/>
</dbReference>